<dbReference type="Gene3D" id="3.50.50.60">
    <property type="entry name" value="FAD/NAD(P)-binding domain"/>
    <property type="match status" value="1"/>
</dbReference>
<dbReference type="PANTHER" id="PTHR42949:SF3">
    <property type="entry name" value="ANAEROBIC GLYCEROL-3-PHOSPHATE DEHYDROGENASE SUBUNIT B"/>
    <property type="match status" value="1"/>
</dbReference>
<evidence type="ECO:0000313" key="3">
    <source>
        <dbReference type="EMBL" id="HIY66473.1"/>
    </source>
</evidence>
<dbReference type="InterPro" id="IPR051691">
    <property type="entry name" value="Metab_Enz_Cyan_OpOx_G3PDH"/>
</dbReference>
<dbReference type="Proteomes" id="UP000824005">
    <property type="component" value="Unassembled WGS sequence"/>
</dbReference>
<feature type="domain" description="FAD/NAD(P)-binding" evidence="2">
    <location>
        <begin position="120"/>
        <end position="238"/>
    </location>
</feature>
<accession>A0A9D1YVG6</accession>
<dbReference type="GO" id="GO:0016491">
    <property type="term" value="F:oxidoreductase activity"/>
    <property type="evidence" value="ECO:0007669"/>
    <property type="project" value="UniProtKB-KW"/>
</dbReference>
<name>A0A9D1YVG6_9MICO</name>
<reference evidence="3" key="2">
    <citation type="submission" date="2021-04" db="EMBL/GenBank/DDBJ databases">
        <authorList>
            <person name="Gilroy R."/>
        </authorList>
    </citation>
    <scope>NUCLEOTIDE SEQUENCE</scope>
    <source>
        <strain evidence="3">ChiGjej1B1-98</strain>
    </source>
</reference>
<dbReference type="Pfam" id="PF07992">
    <property type="entry name" value="Pyr_redox_2"/>
    <property type="match status" value="1"/>
</dbReference>
<feature type="non-terminal residue" evidence="3">
    <location>
        <position position="306"/>
    </location>
</feature>
<dbReference type="SUPFAM" id="SSF51905">
    <property type="entry name" value="FAD/NAD(P)-binding domain"/>
    <property type="match status" value="1"/>
</dbReference>
<gene>
    <name evidence="3" type="ORF">H9830_09380</name>
</gene>
<dbReference type="InterPro" id="IPR036188">
    <property type="entry name" value="FAD/NAD-bd_sf"/>
</dbReference>
<comment type="caution">
    <text evidence="3">The sequence shown here is derived from an EMBL/GenBank/DDBJ whole genome shotgun (WGS) entry which is preliminary data.</text>
</comment>
<reference evidence="3" key="1">
    <citation type="journal article" date="2021" name="PeerJ">
        <title>Extensive microbial diversity within the chicken gut microbiome revealed by metagenomics and culture.</title>
        <authorList>
            <person name="Gilroy R."/>
            <person name="Ravi A."/>
            <person name="Getino M."/>
            <person name="Pursley I."/>
            <person name="Horton D.L."/>
            <person name="Alikhan N.F."/>
            <person name="Baker D."/>
            <person name="Gharbi K."/>
            <person name="Hall N."/>
            <person name="Watson M."/>
            <person name="Adriaenssens E.M."/>
            <person name="Foster-Nyarko E."/>
            <person name="Jarju S."/>
            <person name="Secka A."/>
            <person name="Antonio M."/>
            <person name="Oren A."/>
            <person name="Chaudhuri R.R."/>
            <person name="La Ragione R."/>
            <person name="Hildebrand F."/>
            <person name="Pallen M.J."/>
        </authorList>
    </citation>
    <scope>NUCLEOTIDE SEQUENCE</scope>
    <source>
        <strain evidence="3">ChiGjej1B1-98</strain>
    </source>
</reference>
<organism evidence="3 4">
    <name type="scientific">Candidatus Agrococcus pullicola</name>
    <dbReference type="NCBI Taxonomy" id="2838429"/>
    <lineage>
        <taxon>Bacteria</taxon>
        <taxon>Bacillati</taxon>
        <taxon>Actinomycetota</taxon>
        <taxon>Actinomycetes</taxon>
        <taxon>Micrococcales</taxon>
        <taxon>Microbacteriaceae</taxon>
        <taxon>Agrococcus</taxon>
    </lineage>
</organism>
<sequence length="306" mass="32518">MSRRLAHGGLVNRERPLRFVVDGQEYTGFEGDTLASAMLGADVQRVGNSIRHARPRGIFGARWEEPNAMVRLLAPLQEPMVPATVVDLVDGLEAVTLSGRGILAPAPRERRDAVHAHAETLVIGAGRAGLAAAEQAAESGERVILVDDRSTPGGSIPAQDTAERAAELARFEHVTALPRTAVVGIYDDGYAIAIERRDTARAEGAVRRVCRIRAASIVVATGSIDRPYAFDNNDLPGIMLLGAAHEYLVRSAVLVADAPVITTAHDGAYEAVDALARVGARIPAVVDARDEVSAQARSICERHGIP</sequence>
<dbReference type="EMBL" id="DXDC01000286">
    <property type="protein sequence ID" value="HIY66473.1"/>
    <property type="molecule type" value="Genomic_DNA"/>
</dbReference>
<dbReference type="Pfam" id="PF13510">
    <property type="entry name" value="Fer2_4"/>
    <property type="match status" value="1"/>
</dbReference>
<evidence type="ECO:0000259" key="2">
    <source>
        <dbReference type="Pfam" id="PF07992"/>
    </source>
</evidence>
<protein>
    <submittedName>
        <fullName evidence="3">(2Fe-2S)-binding protein</fullName>
    </submittedName>
</protein>
<proteinExistence type="predicted"/>
<keyword evidence="1" id="KW-0560">Oxidoreductase</keyword>
<dbReference type="InterPro" id="IPR042204">
    <property type="entry name" value="2Fe-2S-bd_N"/>
</dbReference>
<dbReference type="InterPro" id="IPR023753">
    <property type="entry name" value="FAD/NAD-binding_dom"/>
</dbReference>
<dbReference type="Gene3D" id="3.10.20.440">
    <property type="entry name" value="2Fe-2S iron-sulphur cluster binding domain, sarcosine oxidase, alpha subunit, N-terminal domain"/>
    <property type="match status" value="1"/>
</dbReference>
<dbReference type="PANTHER" id="PTHR42949">
    <property type="entry name" value="ANAEROBIC GLYCEROL-3-PHOSPHATE DEHYDROGENASE SUBUNIT B"/>
    <property type="match status" value="1"/>
</dbReference>
<evidence type="ECO:0000256" key="1">
    <source>
        <dbReference type="ARBA" id="ARBA00023002"/>
    </source>
</evidence>
<dbReference type="AlphaFoldDB" id="A0A9D1YVG6"/>
<dbReference type="PRINTS" id="PR00368">
    <property type="entry name" value="FADPNR"/>
</dbReference>
<evidence type="ECO:0000313" key="4">
    <source>
        <dbReference type="Proteomes" id="UP000824005"/>
    </source>
</evidence>